<evidence type="ECO:0000259" key="6">
    <source>
        <dbReference type="PROSITE" id="PS50059"/>
    </source>
</evidence>
<protein>
    <recommendedName>
        <fullName evidence="2 5">peptidylprolyl isomerase</fullName>
        <ecNumber evidence="2 5">5.2.1.8</ecNumber>
    </recommendedName>
</protein>
<feature type="domain" description="PPIase FKBP-type" evidence="6">
    <location>
        <begin position="49"/>
        <end position="134"/>
    </location>
</feature>
<keyword evidence="4 5" id="KW-0413">Isomerase</keyword>
<dbReference type="Gene3D" id="3.10.50.40">
    <property type="match status" value="1"/>
</dbReference>
<dbReference type="InterPro" id="IPR046357">
    <property type="entry name" value="PPIase_dom_sf"/>
</dbReference>
<keyword evidence="8" id="KW-1185">Reference proteome</keyword>
<dbReference type="GO" id="GO:0003755">
    <property type="term" value="F:peptidyl-prolyl cis-trans isomerase activity"/>
    <property type="evidence" value="ECO:0007669"/>
    <property type="project" value="UniProtKB-KW"/>
</dbReference>
<dbReference type="PANTHER" id="PTHR43811:SF19">
    <property type="entry name" value="39 KDA FK506-BINDING NUCLEAR PROTEIN"/>
    <property type="match status" value="1"/>
</dbReference>
<evidence type="ECO:0000256" key="1">
    <source>
        <dbReference type="ARBA" id="ARBA00000971"/>
    </source>
</evidence>
<keyword evidence="3 5" id="KW-0697">Rotamase</keyword>
<dbReference type="AlphaFoldDB" id="A0A5A8CYX1"/>
<evidence type="ECO:0000313" key="7">
    <source>
        <dbReference type="EMBL" id="KAA0157567.1"/>
    </source>
</evidence>
<evidence type="ECO:0000256" key="2">
    <source>
        <dbReference type="ARBA" id="ARBA00013194"/>
    </source>
</evidence>
<reference evidence="7 8" key="1">
    <citation type="submission" date="2019-07" db="EMBL/GenBank/DDBJ databases">
        <title>Genomes of Cafeteria roenbergensis.</title>
        <authorList>
            <person name="Fischer M.G."/>
            <person name="Hackl T."/>
            <person name="Roman M."/>
        </authorList>
    </citation>
    <scope>NUCLEOTIDE SEQUENCE [LARGE SCALE GENOMIC DNA]</scope>
    <source>
        <strain evidence="7 8">BVI</strain>
    </source>
</reference>
<dbReference type="Proteomes" id="UP000323011">
    <property type="component" value="Unassembled WGS sequence"/>
</dbReference>
<sequence length="145" mass="15092">MLVRKGASLATLAWTRRALSTEAAWQDLGRGLAARDSKVGGGERVAARGSSVEVQYSALAADSGRLLECTYQSGEPLSFRVGEGMVPPGIDAGVVGMREGGIRALVLPDHLAYGRFGSPPCASLLVEVELVRVVNEDAPSAGARV</sequence>
<dbReference type="EC" id="5.2.1.8" evidence="2 5"/>
<dbReference type="SUPFAM" id="SSF54534">
    <property type="entry name" value="FKBP-like"/>
    <property type="match status" value="1"/>
</dbReference>
<proteinExistence type="predicted"/>
<dbReference type="PANTHER" id="PTHR43811">
    <property type="entry name" value="FKBP-TYPE PEPTIDYL-PROLYL CIS-TRANS ISOMERASE FKPA"/>
    <property type="match status" value="1"/>
</dbReference>
<comment type="catalytic activity">
    <reaction evidence="1 5">
        <text>[protein]-peptidylproline (omega=180) = [protein]-peptidylproline (omega=0)</text>
        <dbReference type="Rhea" id="RHEA:16237"/>
        <dbReference type="Rhea" id="RHEA-COMP:10747"/>
        <dbReference type="Rhea" id="RHEA-COMP:10748"/>
        <dbReference type="ChEBI" id="CHEBI:83833"/>
        <dbReference type="ChEBI" id="CHEBI:83834"/>
        <dbReference type="EC" id="5.2.1.8"/>
    </reaction>
</comment>
<accession>A0A5A8CYX1</accession>
<evidence type="ECO:0000256" key="5">
    <source>
        <dbReference type="PROSITE-ProRule" id="PRU00277"/>
    </source>
</evidence>
<comment type="caution">
    <text evidence="7">The sequence shown here is derived from an EMBL/GenBank/DDBJ whole genome shotgun (WGS) entry which is preliminary data.</text>
</comment>
<organism evidence="7 8">
    <name type="scientific">Cafeteria roenbergensis</name>
    <name type="common">Marine flagellate</name>
    <dbReference type="NCBI Taxonomy" id="33653"/>
    <lineage>
        <taxon>Eukaryota</taxon>
        <taxon>Sar</taxon>
        <taxon>Stramenopiles</taxon>
        <taxon>Bigyra</taxon>
        <taxon>Opalozoa</taxon>
        <taxon>Bicosoecida</taxon>
        <taxon>Cafeteriaceae</taxon>
        <taxon>Cafeteria</taxon>
    </lineage>
</organism>
<gene>
    <name evidence="7" type="ORF">FNF29_00143</name>
</gene>
<dbReference type="InterPro" id="IPR001179">
    <property type="entry name" value="PPIase_FKBP_dom"/>
</dbReference>
<evidence type="ECO:0000313" key="8">
    <source>
        <dbReference type="Proteomes" id="UP000323011"/>
    </source>
</evidence>
<evidence type="ECO:0000256" key="3">
    <source>
        <dbReference type="ARBA" id="ARBA00023110"/>
    </source>
</evidence>
<evidence type="ECO:0000256" key="4">
    <source>
        <dbReference type="ARBA" id="ARBA00023235"/>
    </source>
</evidence>
<name>A0A5A8CYX1_CAFRO</name>
<dbReference type="OMA" id="ELHYVAM"/>
<dbReference type="PROSITE" id="PS50059">
    <property type="entry name" value="FKBP_PPIASE"/>
    <property type="match status" value="1"/>
</dbReference>
<dbReference type="EMBL" id="VLTN01000001">
    <property type="protein sequence ID" value="KAA0157567.1"/>
    <property type="molecule type" value="Genomic_DNA"/>
</dbReference>
<dbReference type="Pfam" id="PF00254">
    <property type="entry name" value="FKBP_C"/>
    <property type="match status" value="1"/>
</dbReference>